<proteinExistence type="predicted"/>
<dbReference type="GO" id="GO:0003677">
    <property type="term" value="F:DNA binding"/>
    <property type="evidence" value="ECO:0007669"/>
    <property type="project" value="InterPro"/>
</dbReference>
<dbReference type="STRING" id="717231.Flexsi_0349"/>
<dbReference type="Pfam" id="PF02371">
    <property type="entry name" value="Transposase_20"/>
    <property type="match status" value="1"/>
</dbReference>
<dbReference type="GO" id="GO:0004803">
    <property type="term" value="F:transposase activity"/>
    <property type="evidence" value="ECO:0007669"/>
    <property type="project" value="InterPro"/>
</dbReference>
<reference evidence="3 4" key="1">
    <citation type="journal article" date="2011" name="Stand. Genomic Sci.">
        <title>Genome sequence of the moderately thermophilic halophile Flexistipes sinusarabici strain (MAS10).</title>
        <authorList>
            <person name="Lapidus A."/>
            <person name="Chertkov O."/>
            <person name="Nolan M."/>
            <person name="Lucas S."/>
            <person name="Hammon N."/>
            <person name="Deshpande S."/>
            <person name="Cheng J.F."/>
            <person name="Tapia R."/>
            <person name="Han C."/>
            <person name="Goodwin L."/>
            <person name="Pitluck S."/>
            <person name="Liolios K."/>
            <person name="Pagani I."/>
            <person name="Ivanova N."/>
            <person name="Huntemann M."/>
            <person name="Mavromatis K."/>
            <person name="Mikhailova N."/>
            <person name="Pati A."/>
            <person name="Chen A."/>
            <person name="Palaniappan K."/>
            <person name="Land M."/>
            <person name="Hauser L."/>
            <person name="Brambilla E.M."/>
            <person name="Rohde M."/>
            <person name="Abt B."/>
            <person name="Spring S."/>
            <person name="Goker M."/>
            <person name="Bristow J."/>
            <person name="Eisen J.A."/>
            <person name="Markowitz V."/>
            <person name="Hugenholtz P."/>
            <person name="Kyrpides N.C."/>
            <person name="Klenk H.P."/>
            <person name="Woyke T."/>
        </authorList>
    </citation>
    <scope>NUCLEOTIDE SEQUENCE [LARGE SCALE GENOMIC DNA]</scope>
    <source>
        <strain evidence="4">DSM 4947 / MAS 10</strain>
    </source>
</reference>
<dbReference type="Pfam" id="PF01548">
    <property type="entry name" value="DEDD_Tnp_IS110"/>
    <property type="match status" value="1"/>
</dbReference>
<dbReference type="PANTHER" id="PTHR33055">
    <property type="entry name" value="TRANSPOSASE FOR INSERTION SEQUENCE ELEMENT IS1111A"/>
    <property type="match status" value="1"/>
</dbReference>
<organism evidence="3 4">
    <name type="scientific">Flexistipes sinusarabici (strain ATCC 49648 / DSM 4947 / MAS 10)</name>
    <dbReference type="NCBI Taxonomy" id="717231"/>
    <lineage>
        <taxon>Bacteria</taxon>
        <taxon>Pseudomonadati</taxon>
        <taxon>Deferribacterota</taxon>
        <taxon>Deferribacteres</taxon>
        <taxon>Deferribacterales</taxon>
        <taxon>Flexistipitaceae</taxon>
        <taxon>Flexistipes</taxon>
    </lineage>
</organism>
<reference evidence="4" key="2">
    <citation type="submission" date="2011-06" db="EMBL/GenBank/DDBJ databases">
        <title>The complete genome of Flexistipes sinusarabici DSM 4947.</title>
        <authorList>
            <person name="Lucas S."/>
            <person name="Han J."/>
            <person name="Lapidus A."/>
            <person name="Bruce D."/>
            <person name="Goodwin L."/>
            <person name="Pitluck S."/>
            <person name="Peters L."/>
            <person name="Kyrpides N."/>
            <person name="Mavromatis K."/>
            <person name="Ivanova N."/>
            <person name="Mikhailova N."/>
            <person name="Chertkov O."/>
            <person name="Detter J.C."/>
            <person name="Tapia R."/>
            <person name="Han C."/>
            <person name="Land M."/>
            <person name="Hauser L."/>
            <person name="Markowitz V."/>
            <person name="Cheng J.-F."/>
            <person name="Hugenholtz P."/>
            <person name="Woyke T."/>
            <person name="Wu D."/>
            <person name="Spring S."/>
            <person name="Schroeder M."/>
            <person name="Brambilla E."/>
            <person name="Klenk H.-P."/>
            <person name="Eisen J.A."/>
        </authorList>
    </citation>
    <scope>NUCLEOTIDE SEQUENCE [LARGE SCALE GENOMIC DNA]</scope>
    <source>
        <strain evidence="4">DSM 4947 / MAS 10</strain>
    </source>
</reference>
<feature type="domain" description="Transposase IS116/IS110/IS902 C-terminal" evidence="2">
    <location>
        <begin position="216"/>
        <end position="296"/>
    </location>
</feature>
<dbReference type="Proteomes" id="UP000006621">
    <property type="component" value="Chromosome"/>
</dbReference>
<feature type="domain" description="Transposase IS110-like N-terminal" evidence="1">
    <location>
        <begin position="7"/>
        <end position="150"/>
    </location>
</feature>
<accession>F8E8I8</accession>
<keyword evidence="4" id="KW-1185">Reference proteome</keyword>
<protein>
    <submittedName>
        <fullName evidence="3">Transposase IS116/IS110/IS902 family protein</fullName>
    </submittedName>
</protein>
<dbReference type="PANTHER" id="PTHR33055:SF13">
    <property type="entry name" value="TRANSPOSASE"/>
    <property type="match status" value="1"/>
</dbReference>
<dbReference type="InterPro" id="IPR003346">
    <property type="entry name" value="Transposase_20"/>
</dbReference>
<evidence type="ECO:0000259" key="1">
    <source>
        <dbReference type="Pfam" id="PF01548"/>
    </source>
</evidence>
<dbReference type="NCBIfam" id="NF033542">
    <property type="entry name" value="transpos_IS110"/>
    <property type="match status" value="1"/>
</dbReference>
<dbReference type="EMBL" id="CP002858">
    <property type="protein sequence ID" value="AEI14037.1"/>
    <property type="molecule type" value="Genomic_DNA"/>
</dbReference>
<evidence type="ECO:0000313" key="4">
    <source>
        <dbReference type="Proteomes" id="UP000006621"/>
    </source>
</evidence>
<evidence type="ECO:0000313" key="3">
    <source>
        <dbReference type="EMBL" id="AEI14037.1"/>
    </source>
</evidence>
<sequence>MNNLHYVGLDVHKKMITFCNKLADGKIIQQGTVSTRKSDLANWVKTLPEPSVLAMEATMFTGWIFDFLSPFVQDIKVGHPEMLKAIVAGKKKNDQLDAEKISDLLRCNLFPEYYMAPKDIRELRRVLRYRNLVVRQAIKMKKKISGLLMEVGEQYDKKRLHGKKYFNELIDSLQDVPQSVIDLLELSKSNLEMFKATQKKLLNALRNNPLLQKRVELLTTIPGIGEVTALTWILETGEPHRFPKIAKAVSYCGLCSAQKESAGKNHRGPISKKRNKHLQHVLIEAAKIAHIWNEQLAAVQAKELANGAHKNTATLAVARKLVAYMLAVEKKGQAFEYRNTKKAA</sequence>
<gene>
    <name evidence="3" type="ordered locus">Flexsi_0349</name>
</gene>
<dbReference type="InterPro" id="IPR002525">
    <property type="entry name" value="Transp_IS110-like_N"/>
</dbReference>
<dbReference type="GO" id="GO:0006313">
    <property type="term" value="P:DNA transposition"/>
    <property type="evidence" value="ECO:0007669"/>
    <property type="project" value="InterPro"/>
</dbReference>
<dbReference type="eggNOG" id="COG3547">
    <property type="taxonomic scope" value="Bacteria"/>
</dbReference>
<dbReference type="KEGG" id="fsi:Flexsi_0349"/>
<dbReference type="InterPro" id="IPR047650">
    <property type="entry name" value="Transpos_IS110"/>
</dbReference>
<dbReference type="AlphaFoldDB" id="F8E8I8"/>
<dbReference type="HOGENOM" id="CLU_142059_0_0_0"/>
<name>F8E8I8_FLESM</name>
<evidence type="ECO:0000259" key="2">
    <source>
        <dbReference type="Pfam" id="PF02371"/>
    </source>
</evidence>